<dbReference type="PANTHER" id="PTHR46809:SF2">
    <property type="entry name" value="GH21273P"/>
    <property type="match status" value="1"/>
</dbReference>
<protein>
    <recommendedName>
        <fullName evidence="4">Dolichyl-phosphate-mannose protein mannosyltransferase</fullName>
    </recommendedName>
</protein>
<dbReference type="Proteomes" id="UP000018538">
    <property type="component" value="Unassembled WGS sequence"/>
</dbReference>
<dbReference type="InterPro" id="IPR036300">
    <property type="entry name" value="MIR_dom_sf"/>
</dbReference>
<accession>V7PGQ2</accession>
<dbReference type="CDD" id="cd23279">
    <property type="entry name" value="beta-trefoil_MIR_SDF2-like"/>
    <property type="match status" value="1"/>
</dbReference>
<evidence type="ECO:0000256" key="1">
    <source>
        <dbReference type="SAM" id="Phobius"/>
    </source>
</evidence>
<name>V7PGQ2_PLAYE</name>
<evidence type="ECO:0000313" key="2">
    <source>
        <dbReference type="EMBL" id="ETB58165.1"/>
    </source>
</evidence>
<gene>
    <name evidence="2" type="ORF">YYC_04237</name>
</gene>
<dbReference type="AlphaFoldDB" id="V7PGQ2"/>
<evidence type="ECO:0000313" key="3">
    <source>
        <dbReference type="Proteomes" id="UP000018538"/>
    </source>
</evidence>
<keyword evidence="1" id="KW-1133">Transmembrane helix</keyword>
<sequence>MIYNHHFIGIFFLVLFFFKVYNCLYVTDGSAIILENTGTKYKLFSTDMKWGTGSGNQIVTTITSNKNDEELLWIVNLYEEGKSMMGNKIQCDEIVTLKHVKSNGYLIGSQHYSILSNNFELSIDKDNSFGRFQVICENKKGGSYWMLGENVYLKSLNQNGYLSTSKKYEFNQYNCHNCPILYHLETCITKSSYQKNEYKWIAKSVKNCLYMCKDKYVIVQLCNCTIMQMCNYFFIFFFIFFLLDRGSLLAPLEKKNPTNIMMMTNFKGANLFRYNFFL</sequence>
<feature type="transmembrane region" description="Helical" evidence="1">
    <location>
        <begin position="232"/>
        <end position="252"/>
    </location>
</feature>
<dbReference type="OrthoDB" id="5588846at2759"/>
<keyword evidence="1" id="KW-0472">Membrane</keyword>
<keyword evidence="3" id="KW-1185">Reference proteome</keyword>
<dbReference type="Gene3D" id="2.80.10.50">
    <property type="match status" value="1"/>
</dbReference>
<proteinExistence type="predicted"/>
<keyword evidence="1" id="KW-0812">Transmembrane</keyword>
<organism evidence="2 3">
    <name type="scientific">Plasmodium yoelii 17X</name>
    <dbReference type="NCBI Taxonomy" id="1323249"/>
    <lineage>
        <taxon>Eukaryota</taxon>
        <taxon>Sar</taxon>
        <taxon>Alveolata</taxon>
        <taxon>Apicomplexa</taxon>
        <taxon>Aconoidasida</taxon>
        <taxon>Haemosporida</taxon>
        <taxon>Plasmodiidae</taxon>
        <taxon>Plasmodium</taxon>
        <taxon>Plasmodium (Vinckeia)</taxon>
    </lineage>
</organism>
<dbReference type="PANTHER" id="PTHR46809">
    <property type="entry name" value="STROMAL CELL-DERIVED FACTOR 2-LIKE PROTEIN"/>
    <property type="match status" value="1"/>
</dbReference>
<dbReference type="SUPFAM" id="SSF82109">
    <property type="entry name" value="MIR domain"/>
    <property type="match status" value="1"/>
</dbReference>
<reference evidence="2 3" key="1">
    <citation type="submission" date="2013-11" db="EMBL/GenBank/DDBJ databases">
        <title>The Genome Sequence of Plasmodium yoelii 17X.</title>
        <authorList>
            <consortium name="The Broad Institute Genomics Platform"/>
            <consortium name="The Broad Institute Genome Sequencing Center for Infectious Disease"/>
            <person name="Neafsey D."/>
            <person name="Adams J."/>
            <person name="Walker B."/>
            <person name="Young S.K."/>
            <person name="Zeng Q."/>
            <person name="Gargeya S."/>
            <person name="Fitzgerald M."/>
            <person name="Haas B."/>
            <person name="Abouelleil A."/>
            <person name="Alvarado L."/>
            <person name="Chapman S.B."/>
            <person name="Gainer-Dewar J."/>
            <person name="Goldberg J."/>
            <person name="Griggs A."/>
            <person name="Gujja S."/>
            <person name="Hansen M."/>
            <person name="Howarth C."/>
            <person name="Imamovic A."/>
            <person name="Ireland A."/>
            <person name="Larimer J."/>
            <person name="McCowan C."/>
            <person name="Murphy C."/>
            <person name="Pearson M."/>
            <person name="Poon T.W."/>
            <person name="Priest M."/>
            <person name="Roberts A."/>
            <person name="Saif S."/>
            <person name="Shea T."/>
            <person name="Sykes S."/>
            <person name="Wortman J."/>
            <person name="Nusbaum C."/>
            <person name="Birren B."/>
        </authorList>
    </citation>
    <scope>NUCLEOTIDE SEQUENCE [LARGE SCALE GENOMIC DNA]</scope>
    <source>
        <strain evidence="2 3">17X</strain>
    </source>
</reference>
<dbReference type="EMBL" id="KI635790">
    <property type="protein sequence ID" value="ETB58165.1"/>
    <property type="molecule type" value="Genomic_DNA"/>
</dbReference>
<evidence type="ECO:0008006" key="4">
    <source>
        <dbReference type="Google" id="ProtNLM"/>
    </source>
</evidence>